<dbReference type="Proteomes" id="UP000775872">
    <property type="component" value="Unassembled WGS sequence"/>
</dbReference>
<name>A0A9N9ZM38_9HYPO</name>
<dbReference type="AlphaFoldDB" id="A0A9N9ZM38"/>
<sequence>MSFHHLPPEIRVQVYKEYFTQEGGYHYNHDTGRLTLADGDPIDLALISTSRLIAQETRHLPLSLNTVNFSTGCPERLKLASWCIYYLMKDSARHSRWAFEHFGLLLTPEVYQTVAQRYPGFTRIMDQMIARPTVRNEFNFLYVSHSGGVPSVVRDASRLLLRTVLRVHGHSRVADLIYESWEYQCPSHRTRLPDPFKVLFLDHEEWAMPSKSLAKKLARKLADISKFRGHPPDIDFLRRPGDLRSYHRHLKFRYSAAAAAINFLKQMPRNMRLRLRKVRLLEDQPSLHGASGHGRGLIPFCVENPSLKVERKVSLFGNLLQVHQGLPGTIRASGVPGVISTWLVEAWGLPSAGMPPGSFSLVIDGEPDPDRASEIFQAFMQRPAALQTAFDEASARGYFGKTLSFLKRVHHPCYLLEDFPRAMDLLNNKDDPLITSNFHPGDPWDIEQTVLDRQHWDYVTWGCQWYSFPDIGYDHNDDPIIPKDAFTVGENHTYTPSSGAFKHGILEAQPYPLD</sequence>
<gene>
    <name evidence="1" type="ORF">CSOL1703_00007353</name>
</gene>
<proteinExistence type="predicted"/>
<accession>A0A9N9ZM38</accession>
<keyword evidence="2" id="KW-1185">Reference proteome</keyword>
<protein>
    <submittedName>
        <fullName evidence="1">Uncharacterized protein</fullName>
    </submittedName>
</protein>
<evidence type="ECO:0000313" key="2">
    <source>
        <dbReference type="Proteomes" id="UP000775872"/>
    </source>
</evidence>
<comment type="caution">
    <text evidence="1">The sequence shown here is derived from an EMBL/GenBank/DDBJ whole genome shotgun (WGS) entry which is preliminary data.</text>
</comment>
<evidence type="ECO:0000313" key="1">
    <source>
        <dbReference type="EMBL" id="CAH0057569.1"/>
    </source>
</evidence>
<dbReference type="OrthoDB" id="5062850at2759"/>
<reference evidence="1" key="1">
    <citation type="submission" date="2021-10" db="EMBL/GenBank/DDBJ databases">
        <authorList>
            <person name="Piombo E."/>
        </authorList>
    </citation>
    <scope>NUCLEOTIDE SEQUENCE</scope>
</reference>
<organism evidence="1 2">
    <name type="scientific">Clonostachys solani</name>
    <dbReference type="NCBI Taxonomy" id="160281"/>
    <lineage>
        <taxon>Eukaryota</taxon>
        <taxon>Fungi</taxon>
        <taxon>Dikarya</taxon>
        <taxon>Ascomycota</taxon>
        <taxon>Pezizomycotina</taxon>
        <taxon>Sordariomycetes</taxon>
        <taxon>Hypocreomycetidae</taxon>
        <taxon>Hypocreales</taxon>
        <taxon>Bionectriaceae</taxon>
        <taxon>Clonostachys</taxon>
    </lineage>
</organism>
<dbReference type="EMBL" id="CABFOC020000074">
    <property type="protein sequence ID" value="CAH0057569.1"/>
    <property type="molecule type" value="Genomic_DNA"/>
</dbReference>